<accession>A0A7S0ZPM7</accession>
<keyword evidence="1" id="KW-1133">Transmembrane helix</keyword>
<feature type="transmembrane region" description="Helical" evidence="1">
    <location>
        <begin position="84"/>
        <end position="105"/>
    </location>
</feature>
<organism evidence="2">
    <name type="scientific">Noctiluca scintillans</name>
    <name type="common">Sea sparkle</name>
    <name type="synonym">Red tide dinoflagellate</name>
    <dbReference type="NCBI Taxonomy" id="2966"/>
    <lineage>
        <taxon>Eukaryota</taxon>
        <taxon>Sar</taxon>
        <taxon>Alveolata</taxon>
        <taxon>Dinophyceae</taxon>
        <taxon>Noctilucales</taxon>
        <taxon>Noctilucaceae</taxon>
        <taxon>Noctiluca</taxon>
    </lineage>
</organism>
<proteinExistence type="predicted"/>
<name>A0A7S0ZPM7_NOCSC</name>
<protein>
    <submittedName>
        <fullName evidence="2">Uncharacterized protein</fullName>
    </submittedName>
</protein>
<keyword evidence="1" id="KW-0472">Membrane</keyword>
<dbReference type="AlphaFoldDB" id="A0A7S0ZPM7"/>
<feature type="transmembrane region" description="Helical" evidence="1">
    <location>
        <begin position="34"/>
        <end position="54"/>
    </location>
</feature>
<evidence type="ECO:0000313" key="2">
    <source>
        <dbReference type="EMBL" id="CAD8828534.1"/>
    </source>
</evidence>
<evidence type="ECO:0000256" key="1">
    <source>
        <dbReference type="SAM" id="Phobius"/>
    </source>
</evidence>
<dbReference type="EMBL" id="HBFQ01004150">
    <property type="protein sequence ID" value="CAD8828534.1"/>
    <property type="molecule type" value="Transcribed_RNA"/>
</dbReference>
<reference evidence="2" key="1">
    <citation type="submission" date="2021-01" db="EMBL/GenBank/DDBJ databases">
        <authorList>
            <person name="Corre E."/>
            <person name="Pelletier E."/>
            <person name="Niang G."/>
            <person name="Scheremetjew M."/>
            <person name="Finn R."/>
            <person name="Kale V."/>
            <person name="Holt S."/>
            <person name="Cochrane G."/>
            <person name="Meng A."/>
            <person name="Brown T."/>
            <person name="Cohen L."/>
        </authorList>
    </citation>
    <scope>NUCLEOTIDE SEQUENCE</scope>
</reference>
<keyword evidence="1" id="KW-0812">Transmembrane</keyword>
<sequence length="134" mass="14316">MSSNTVVAQLRCDGADEPATSTTSATRWPTMRGACLLLIAMAAVVCILIGGFMIDHDKLVFAGWKWPEPNTKPFDSFLEYNGKALHADISTAFSLALGFLGVLAVSQSCSSQTPSNPRSAEVETLLKSYLAVLC</sequence>
<gene>
    <name evidence="2" type="ORF">NSCI0253_LOCUS2880</name>
</gene>